<name>A0A2N0ALC2_9LEPT</name>
<feature type="transmembrane region" description="Helical" evidence="1">
    <location>
        <begin position="252"/>
        <end position="268"/>
    </location>
</feature>
<feature type="transmembrane region" description="Helical" evidence="1">
    <location>
        <begin position="511"/>
        <end position="534"/>
    </location>
</feature>
<dbReference type="EMBL" id="NPDX01000001">
    <property type="protein sequence ID" value="PJZ85108.1"/>
    <property type="molecule type" value="Genomic_DNA"/>
</dbReference>
<proteinExistence type="predicted"/>
<organism evidence="2 3">
    <name type="scientific">Leptospira harrisiae</name>
    <dbReference type="NCBI Taxonomy" id="2023189"/>
    <lineage>
        <taxon>Bacteria</taxon>
        <taxon>Pseudomonadati</taxon>
        <taxon>Spirochaetota</taxon>
        <taxon>Spirochaetia</taxon>
        <taxon>Leptospirales</taxon>
        <taxon>Leptospiraceae</taxon>
        <taxon>Leptospira</taxon>
    </lineage>
</organism>
<feature type="transmembrane region" description="Helical" evidence="1">
    <location>
        <begin position="227"/>
        <end position="245"/>
    </location>
</feature>
<dbReference type="AlphaFoldDB" id="A0A2N0ALC2"/>
<evidence type="ECO:0000256" key="1">
    <source>
        <dbReference type="SAM" id="Phobius"/>
    </source>
</evidence>
<keyword evidence="3" id="KW-1185">Reference proteome</keyword>
<feature type="transmembrane region" description="Helical" evidence="1">
    <location>
        <begin position="120"/>
        <end position="138"/>
    </location>
</feature>
<feature type="transmembrane region" description="Helical" evidence="1">
    <location>
        <begin position="301"/>
        <end position="317"/>
    </location>
</feature>
<evidence type="ECO:0000313" key="3">
    <source>
        <dbReference type="Proteomes" id="UP000232145"/>
    </source>
</evidence>
<feature type="transmembrane region" description="Helical" evidence="1">
    <location>
        <begin position="274"/>
        <end position="294"/>
    </location>
</feature>
<sequence length="544" mass="63735">MEKILRIILKFSILLAIAFCFQKLIAFANANQARILFENLSFSATDPPLVGPWLYRDIYYQLGCFLLLLTTAFLYLFVLPDTLCLHNTRMKNLVLLIWMIIFLLTIKLKPDTYSPFKKYLVISFATALYLVLVFHHQLLRDFYEWVISRINLTIFLIVMISTFQRFIALYFDPFFLAEGDDPKTYFSAAKALLEGEDFLQGSFSRGMTIFLYYCFRMFGEGQVVPKILMILIGAVGLYCLLSFILGYTKKKAVVVLVGLFYLLSSHYVSFSNQFWNENLFHPFFSMYLFLFYRLKSESSSYSKVLFCFGILLVVFVLTELRSWFPIVFILSVLIYLISNRRRISRAVMPITILLLFFVINVAFKGKVDRPSPLFASTNMEFNFLVGNNPYAQGTYSRHWFTYSEEINLSQNKDEIFRNVLFANLKNPNILIHNLWKKTVLWFWGAGGPRPISIYYQNPLSLSQTLYRSLLTVFLFIGIYRSLIDKDFLIGSMYLMIFSVHLIFFADYRFTLTAMPLQAILVSYGLLFIWNTNWFQNAFLIQRKM</sequence>
<gene>
    <name evidence="2" type="ORF">CH364_02230</name>
</gene>
<comment type="caution">
    <text evidence="2">The sequence shown here is derived from an EMBL/GenBank/DDBJ whole genome shotgun (WGS) entry which is preliminary data.</text>
</comment>
<feature type="transmembrane region" description="Helical" evidence="1">
    <location>
        <begin position="323"/>
        <end position="339"/>
    </location>
</feature>
<feature type="transmembrane region" description="Helical" evidence="1">
    <location>
        <begin position="90"/>
        <end position="108"/>
    </location>
</feature>
<feature type="transmembrane region" description="Helical" evidence="1">
    <location>
        <begin position="346"/>
        <end position="363"/>
    </location>
</feature>
<protein>
    <recommendedName>
        <fullName evidence="4">Glycosyltransferase RgtA/B/C/D-like domain-containing protein</fullName>
    </recommendedName>
</protein>
<evidence type="ECO:0000313" key="2">
    <source>
        <dbReference type="EMBL" id="PJZ85108.1"/>
    </source>
</evidence>
<keyword evidence="1" id="KW-0472">Membrane</keyword>
<feature type="transmembrane region" description="Helical" evidence="1">
    <location>
        <begin position="150"/>
        <end position="171"/>
    </location>
</feature>
<feature type="transmembrane region" description="Helical" evidence="1">
    <location>
        <begin position="58"/>
        <end position="78"/>
    </location>
</feature>
<feature type="transmembrane region" description="Helical" evidence="1">
    <location>
        <begin position="487"/>
        <end position="505"/>
    </location>
</feature>
<accession>A0A2N0ALC2</accession>
<feature type="transmembrane region" description="Helical" evidence="1">
    <location>
        <begin position="464"/>
        <end position="482"/>
    </location>
</feature>
<reference evidence="2 3" key="1">
    <citation type="submission" date="2017-07" db="EMBL/GenBank/DDBJ databases">
        <title>Leptospira spp. isolated from tropical soils.</title>
        <authorList>
            <person name="Thibeaux R."/>
            <person name="Iraola G."/>
            <person name="Ferres I."/>
            <person name="Bierque E."/>
            <person name="Girault D."/>
            <person name="Soupe-Gilbert M.-E."/>
            <person name="Picardeau M."/>
            <person name="Goarant C."/>
        </authorList>
    </citation>
    <scope>NUCLEOTIDE SEQUENCE [LARGE SCALE GENOMIC DNA]</scope>
    <source>
        <strain evidence="2 3">FH2-B-A1</strain>
    </source>
</reference>
<keyword evidence="1" id="KW-1133">Transmembrane helix</keyword>
<keyword evidence="1" id="KW-0812">Transmembrane</keyword>
<evidence type="ECO:0008006" key="4">
    <source>
        <dbReference type="Google" id="ProtNLM"/>
    </source>
</evidence>
<dbReference type="Proteomes" id="UP000232145">
    <property type="component" value="Unassembled WGS sequence"/>
</dbReference>